<comment type="caution">
    <text evidence="3">The sequence shown here is derived from an EMBL/GenBank/DDBJ whole genome shotgun (WGS) entry which is preliminary data.</text>
</comment>
<dbReference type="EMBL" id="JAIXNE010000002">
    <property type="protein sequence ID" value="MCA6074960.1"/>
    <property type="molecule type" value="Genomic_DNA"/>
</dbReference>
<evidence type="ECO:0008006" key="5">
    <source>
        <dbReference type="Google" id="ProtNLM"/>
    </source>
</evidence>
<reference evidence="3" key="1">
    <citation type="submission" date="2021-09" db="EMBL/GenBank/DDBJ databases">
        <title>Fulvivirga sp. isolated from coastal sediment.</title>
        <authorList>
            <person name="Yu H."/>
        </authorList>
    </citation>
    <scope>NUCLEOTIDE SEQUENCE</scope>
    <source>
        <strain evidence="3">1062</strain>
    </source>
</reference>
<dbReference type="AlphaFoldDB" id="A0A9X1HSR3"/>
<protein>
    <recommendedName>
        <fullName evidence="5">DUF1579 domain-containing protein</fullName>
    </recommendedName>
</protein>
<name>A0A9X1HSR3_9BACT</name>
<dbReference type="EMBL" id="JAIXNE010000004">
    <property type="protein sequence ID" value="MCA6077265.1"/>
    <property type="molecule type" value="Genomic_DNA"/>
</dbReference>
<accession>A0A9X1HSR3</accession>
<organism evidence="3 4">
    <name type="scientific">Fulvivirga sedimenti</name>
    <dbReference type="NCBI Taxonomy" id="2879465"/>
    <lineage>
        <taxon>Bacteria</taxon>
        <taxon>Pseudomonadati</taxon>
        <taxon>Bacteroidota</taxon>
        <taxon>Cytophagia</taxon>
        <taxon>Cytophagales</taxon>
        <taxon>Fulvivirgaceae</taxon>
        <taxon>Fulvivirga</taxon>
    </lineage>
</organism>
<dbReference type="Proteomes" id="UP001139409">
    <property type="component" value="Unassembled WGS sequence"/>
</dbReference>
<dbReference type="RefSeq" id="WP_225698069.1">
    <property type="nucleotide sequence ID" value="NZ_JAIXNE010000002.1"/>
</dbReference>
<dbReference type="EMBL" id="JAIXNE010000003">
    <property type="protein sequence ID" value="MCA6076137.1"/>
    <property type="molecule type" value="Genomic_DNA"/>
</dbReference>
<evidence type="ECO:0000313" key="4">
    <source>
        <dbReference type="Proteomes" id="UP001139409"/>
    </source>
</evidence>
<proteinExistence type="predicted"/>
<evidence type="ECO:0000313" key="2">
    <source>
        <dbReference type="EMBL" id="MCA6076137.1"/>
    </source>
</evidence>
<keyword evidence="4" id="KW-1185">Reference proteome</keyword>
<evidence type="ECO:0000313" key="3">
    <source>
        <dbReference type="EMBL" id="MCA6077265.1"/>
    </source>
</evidence>
<sequence length="166" mass="18803">MKNLAIFIIPLVFGFHHIHAQKTMEDLLKTESTWVGEGYQQMPQGDRVEFKQTEEVTVLLDGKLLMFHGTGTDKNSGQVGFEAVGILFQDPSSSKTQIHAWTSDGRFTAADVTFTDSGFYWQFDVPNGGTVRYTIELTDTTWKETGTYSPNGEQWYPFMGMELSRQ</sequence>
<evidence type="ECO:0000313" key="1">
    <source>
        <dbReference type="EMBL" id="MCA6074960.1"/>
    </source>
</evidence>
<gene>
    <name evidence="1" type="ORF">LDX50_08770</name>
    <name evidence="2" type="ORF">LDX50_14740</name>
    <name evidence="3" type="ORF">LDX50_20460</name>
</gene>